<dbReference type="InterPro" id="IPR024623">
    <property type="entry name" value="YtxH"/>
</dbReference>
<proteinExistence type="predicted"/>
<dbReference type="InterPro" id="IPR052928">
    <property type="entry name" value="Desiccation-related_membrane"/>
</dbReference>
<evidence type="ECO:0000313" key="2">
    <source>
        <dbReference type="EMBL" id="PIT97191.1"/>
    </source>
</evidence>
<keyword evidence="1" id="KW-0472">Membrane</keyword>
<comment type="caution">
    <text evidence="2">The sequence shown here is derived from an EMBL/GenBank/DDBJ whole genome shotgun (WGS) entry which is preliminary data.</text>
</comment>
<keyword evidence="1" id="KW-0812">Transmembrane</keyword>
<evidence type="ECO:0000313" key="3">
    <source>
        <dbReference type="Proteomes" id="UP000228596"/>
    </source>
</evidence>
<protein>
    <recommendedName>
        <fullName evidence="4">Gas vesicle protein</fullName>
    </recommendedName>
</protein>
<dbReference type="SUPFAM" id="SSF58113">
    <property type="entry name" value="Apolipoprotein A-I"/>
    <property type="match status" value="1"/>
</dbReference>
<dbReference type="PANTHER" id="PTHR35792">
    <property type="entry name" value="GENERAL STRESS PROTEIN"/>
    <property type="match status" value="1"/>
</dbReference>
<organism evidence="2 3">
    <name type="scientific">Candidatus Berkelbacteria bacterium CG10_big_fil_rev_8_21_14_0_10_41_12</name>
    <dbReference type="NCBI Taxonomy" id="1974513"/>
    <lineage>
        <taxon>Bacteria</taxon>
        <taxon>Candidatus Berkelbacteria</taxon>
    </lineage>
</organism>
<sequence>MAGKDFIKGAAIGGTVGIIAGAIAGVLFAPKPGKETREDIKNYLNEIKDKVAKQVSDVSELTREKYAEISHKVVSNYRDLKKISDDQAGEIEQDLDEGYDKVRAALDKEE</sequence>
<dbReference type="EMBL" id="PEZV01000030">
    <property type="protein sequence ID" value="PIT97191.1"/>
    <property type="molecule type" value="Genomic_DNA"/>
</dbReference>
<evidence type="ECO:0000256" key="1">
    <source>
        <dbReference type="SAM" id="Phobius"/>
    </source>
</evidence>
<dbReference type="PANTHER" id="PTHR35792:SF2">
    <property type="entry name" value="GENERAL STRESS PROTEIN"/>
    <property type="match status" value="1"/>
</dbReference>
<keyword evidence="1" id="KW-1133">Transmembrane helix</keyword>
<dbReference type="AlphaFoldDB" id="A0A2M6WWS4"/>
<name>A0A2M6WWS4_9BACT</name>
<gene>
    <name evidence="2" type="ORF">COT77_02900</name>
</gene>
<evidence type="ECO:0008006" key="4">
    <source>
        <dbReference type="Google" id="ProtNLM"/>
    </source>
</evidence>
<accession>A0A2M6WWS4</accession>
<dbReference type="Gene3D" id="1.20.120.20">
    <property type="entry name" value="Apolipoprotein"/>
    <property type="match status" value="1"/>
</dbReference>
<reference evidence="3" key="1">
    <citation type="submission" date="2017-09" db="EMBL/GenBank/DDBJ databases">
        <title>Depth-based differentiation of microbial function through sediment-hosted aquifers and enrichment of novel symbionts in the deep terrestrial subsurface.</title>
        <authorList>
            <person name="Probst A.J."/>
            <person name="Ladd B."/>
            <person name="Jarett J.K."/>
            <person name="Geller-Mcgrath D.E."/>
            <person name="Sieber C.M.K."/>
            <person name="Emerson J.B."/>
            <person name="Anantharaman K."/>
            <person name="Thomas B.C."/>
            <person name="Malmstrom R."/>
            <person name="Stieglmeier M."/>
            <person name="Klingl A."/>
            <person name="Woyke T."/>
            <person name="Ryan C.M."/>
            <person name="Banfield J.F."/>
        </authorList>
    </citation>
    <scope>NUCLEOTIDE SEQUENCE [LARGE SCALE GENOMIC DNA]</scope>
</reference>
<dbReference type="Proteomes" id="UP000228596">
    <property type="component" value="Unassembled WGS sequence"/>
</dbReference>
<feature type="transmembrane region" description="Helical" evidence="1">
    <location>
        <begin position="6"/>
        <end position="29"/>
    </location>
</feature>
<dbReference type="Pfam" id="PF12732">
    <property type="entry name" value="YtxH"/>
    <property type="match status" value="1"/>
</dbReference>